<dbReference type="Proteomes" id="UP001165121">
    <property type="component" value="Unassembled WGS sequence"/>
</dbReference>
<gene>
    <name evidence="1" type="ORF">Pfra01_000501000</name>
</gene>
<name>A0A9W6X1T1_9STRA</name>
<comment type="caution">
    <text evidence="1">The sequence shown here is derived from an EMBL/GenBank/DDBJ whole genome shotgun (WGS) entry which is preliminary data.</text>
</comment>
<reference evidence="1" key="1">
    <citation type="submission" date="2023-04" db="EMBL/GenBank/DDBJ databases">
        <title>Phytophthora fragariaefolia NBRC 109709.</title>
        <authorList>
            <person name="Ichikawa N."/>
            <person name="Sato H."/>
            <person name="Tonouchi N."/>
        </authorList>
    </citation>
    <scope>NUCLEOTIDE SEQUENCE</scope>
    <source>
        <strain evidence="1">NBRC 109709</strain>
    </source>
</reference>
<keyword evidence="2" id="KW-1185">Reference proteome</keyword>
<proteinExistence type="predicted"/>
<evidence type="ECO:0000313" key="2">
    <source>
        <dbReference type="Proteomes" id="UP001165121"/>
    </source>
</evidence>
<sequence length="79" mass="8919">MNAYEAGTDEVRRDCWRETLGTKPCLPSEHCRHGGQPKHATSYFPGFSRLHSTPIMVHPQNLQNPITTYNQDIVVVLLG</sequence>
<evidence type="ECO:0000313" key="1">
    <source>
        <dbReference type="EMBL" id="GMF26470.1"/>
    </source>
</evidence>
<dbReference type="AlphaFoldDB" id="A0A9W6X1T1"/>
<accession>A0A9W6X1T1</accession>
<organism evidence="1 2">
    <name type="scientific">Phytophthora fragariaefolia</name>
    <dbReference type="NCBI Taxonomy" id="1490495"/>
    <lineage>
        <taxon>Eukaryota</taxon>
        <taxon>Sar</taxon>
        <taxon>Stramenopiles</taxon>
        <taxon>Oomycota</taxon>
        <taxon>Peronosporomycetes</taxon>
        <taxon>Peronosporales</taxon>
        <taxon>Peronosporaceae</taxon>
        <taxon>Phytophthora</taxon>
    </lineage>
</organism>
<protein>
    <submittedName>
        <fullName evidence="1">Unnamed protein product</fullName>
    </submittedName>
</protein>
<dbReference type="EMBL" id="BSXT01000397">
    <property type="protein sequence ID" value="GMF26470.1"/>
    <property type="molecule type" value="Genomic_DNA"/>
</dbReference>